<comment type="caution">
    <text evidence="2">The sequence shown here is derived from an EMBL/GenBank/DDBJ whole genome shotgun (WGS) entry which is preliminary data.</text>
</comment>
<organism evidence="2 3">
    <name type="scientific">Macrostomum lignano</name>
    <dbReference type="NCBI Taxonomy" id="282301"/>
    <lineage>
        <taxon>Eukaryota</taxon>
        <taxon>Metazoa</taxon>
        <taxon>Spiralia</taxon>
        <taxon>Lophotrochozoa</taxon>
        <taxon>Platyhelminthes</taxon>
        <taxon>Rhabditophora</taxon>
        <taxon>Macrostomorpha</taxon>
        <taxon>Macrostomida</taxon>
        <taxon>Macrostomidae</taxon>
        <taxon>Macrostomum</taxon>
    </lineage>
</organism>
<feature type="signal peptide" evidence="1">
    <location>
        <begin position="1"/>
        <end position="22"/>
    </location>
</feature>
<dbReference type="EMBL" id="NIVC01000393">
    <property type="protein sequence ID" value="PAA83947.1"/>
    <property type="molecule type" value="Genomic_DNA"/>
</dbReference>
<dbReference type="Proteomes" id="UP000215902">
    <property type="component" value="Unassembled WGS sequence"/>
</dbReference>
<keyword evidence="3" id="KW-1185">Reference proteome</keyword>
<dbReference type="AlphaFoldDB" id="A0A267GET4"/>
<keyword evidence="1" id="KW-0732">Signal</keyword>
<feature type="chain" id="PRO_5012153489" evidence="1">
    <location>
        <begin position="23"/>
        <end position="114"/>
    </location>
</feature>
<evidence type="ECO:0000313" key="3">
    <source>
        <dbReference type="Proteomes" id="UP000215902"/>
    </source>
</evidence>
<sequence>MRSPLILSIVLLGAVVLDVTGAEKHHDDTKNVHQDDGIKHLDKRFTRYPDFMLDRGILKKRFTRYPDFMLDRGILKKRFTRYPDFMLDRGILKKRFTRYPDFMLDRDILKKRSE</sequence>
<proteinExistence type="predicted"/>
<evidence type="ECO:0000256" key="1">
    <source>
        <dbReference type="SAM" id="SignalP"/>
    </source>
</evidence>
<evidence type="ECO:0000313" key="2">
    <source>
        <dbReference type="EMBL" id="PAA83947.1"/>
    </source>
</evidence>
<name>A0A267GET4_9PLAT</name>
<gene>
    <name evidence="2" type="ORF">BOX15_Mlig001732g5</name>
</gene>
<reference evidence="2 3" key="1">
    <citation type="submission" date="2017-06" db="EMBL/GenBank/DDBJ databases">
        <title>A platform for efficient transgenesis in Macrostomum lignano, a flatworm model organism for stem cell research.</title>
        <authorList>
            <person name="Berezikov E."/>
        </authorList>
    </citation>
    <scope>NUCLEOTIDE SEQUENCE [LARGE SCALE GENOMIC DNA]</scope>
    <source>
        <strain evidence="2">DV1</strain>
        <tissue evidence="2">Whole organism</tissue>
    </source>
</reference>
<protein>
    <submittedName>
        <fullName evidence="2">Uncharacterized protein</fullName>
    </submittedName>
</protein>
<accession>A0A267GET4</accession>